<organism evidence="1 2">
    <name type="scientific">Tanacetum coccineum</name>
    <dbReference type="NCBI Taxonomy" id="301880"/>
    <lineage>
        <taxon>Eukaryota</taxon>
        <taxon>Viridiplantae</taxon>
        <taxon>Streptophyta</taxon>
        <taxon>Embryophyta</taxon>
        <taxon>Tracheophyta</taxon>
        <taxon>Spermatophyta</taxon>
        <taxon>Magnoliopsida</taxon>
        <taxon>eudicotyledons</taxon>
        <taxon>Gunneridae</taxon>
        <taxon>Pentapetalae</taxon>
        <taxon>asterids</taxon>
        <taxon>campanulids</taxon>
        <taxon>Asterales</taxon>
        <taxon>Asteraceae</taxon>
        <taxon>Asteroideae</taxon>
        <taxon>Anthemideae</taxon>
        <taxon>Anthemidinae</taxon>
        <taxon>Tanacetum</taxon>
    </lineage>
</organism>
<protein>
    <submittedName>
        <fullName evidence="1">Uncharacterized protein</fullName>
    </submittedName>
</protein>
<dbReference type="Proteomes" id="UP001151760">
    <property type="component" value="Unassembled WGS sequence"/>
</dbReference>
<keyword evidence="2" id="KW-1185">Reference proteome</keyword>
<dbReference type="EMBL" id="BQNB010009069">
    <property type="protein sequence ID" value="GJS58309.1"/>
    <property type="molecule type" value="Genomic_DNA"/>
</dbReference>
<proteinExistence type="predicted"/>
<name>A0ABQ4WZH2_9ASTR</name>
<evidence type="ECO:0000313" key="1">
    <source>
        <dbReference type="EMBL" id="GJS58309.1"/>
    </source>
</evidence>
<accession>A0ABQ4WZH2</accession>
<reference evidence="1" key="1">
    <citation type="journal article" date="2022" name="Int. J. Mol. Sci.">
        <title>Draft Genome of Tanacetum Coccineum: Genomic Comparison of Closely Related Tanacetum-Family Plants.</title>
        <authorList>
            <person name="Yamashiro T."/>
            <person name="Shiraishi A."/>
            <person name="Nakayama K."/>
            <person name="Satake H."/>
        </authorList>
    </citation>
    <scope>NUCLEOTIDE SEQUENCE</scope>
</reference>
<reference evidence="1" key="2">
    <citation type="submission" date="2022-01" db="EMBL/GenBank/DDBJ databases">
        <authorList>
            <person name="Yamashiro T."/>
            <person name="Shiraishi A."/>
            <person name="Satake H."/>
            <person name="Nakayama K."/>
        </authorList>
    </citation>
    <scope>NUCLEOTIDE SEQUENCE</scope>
</reference>
<evidence type="ECO:0000313" key="2">
    <source>
        <dbReference type="Proteomes" id="UP001151760"/>
    </source>
</evidence>
<sequence length="258" mass="29931">MAIKKYDHGDTLKNLIINNYKFLKMEKEINEDMEEEEEEDMNINEDMGIYEGVKESMLEHEDKKIHDEMEIDEGVEVMHKTVGPFRIHHNILKIGDCQLLETWFKNGDHSMTLVCVKYAERFAVSKGEFWKTLSPNKHMSNTLINHVTEVLNIRQILNGDVKRWYFPTDGRDFRIYSARSQAKSRVKYYIKKEDLSSVKQIFFPVKDHHLAMSSDNASSTVTYTSISSDSNGLSWGIPLVNAGELPEMDPYEEVVQQG</sequence>
<gene>
    <name evidence="1" type="ORF">Tco_0653093</name>
</gene>
<comment type="caution">
    <text evidence="1">The sequence shown here is derived from an EMBL/GenBank/DDBJ whole genome shotgun (WGS) entry which is preliminary data.</text>
</comment>